<dbReference type="GO" id="GO:0042973">
    <property type="term" value="F:glucan endo-1,3-beta-D-glucosidase activity"/>
    <property type="evidence" value="ECO:0007669"/>
    <property type="project" value="UniProtKB-EC"/>
</dbReference>
<dbReference type="AlphaFoldDB" id="W2GXP4"/>
<keyword evidence="14" id="KW-0961">Cell wall biogenesis/degradation</keyword>
<evidence type="ECO:0000256" key="9">
    <source>
        <dbReference type="ARBA" id="ARBA00022729"/>
    </source>
</evidence>
<dbReference type="Pfam" id="PF00332">
    <property type="entry name" value="Glyco_hydro_17"/>
    <property type="match status" value="1"/>
</dbReference>
<evidence type="ECO:0000313" key="22">
    <source>
        <dbReference type="Proteomes" id="UP000053864"/>
    </source>
</evidence>
<gene>
    <name evidence="20" type="ORF">L915_07881</name>
    <name evidence="21" type="ORF">L916_07807</name>
</gene>
<evidence type="ECO:0000256" key="16">
    <source>
        <dbReference type="ARBA" id="ARBA00037649"/>
    </source>
</evidence>
<evidence type="ECO:0000313" key="21">
    <source>
        <dbReference type="EMBL" id="ETL41156.1"/>
    </source>
</evidence>
<evidence type="ECO:0000256" key="12">
    <source>
        <dbReference type="ARBA" id="ARBA00023180"/>
    </source>
</evidence>
<dbReference type="SUPFAM" id="SSF51445">
    <property type="entry name" value="(Trans)glycosidases"/>
    <property type="match status" value="1"/>
</dbReference>
<dbReference type="GO" id="GO:0005886">
    <property type="term" value="C:plasma membrane"/>
    <property type="evidence" value="ECO:0007669"/>
    <property type="project" value="UniProtKB-SubCell"/>
</dbReference>
<comment type="similarity">
    <text evidence="4 19">Belongs to the glycosyl hydrolase 17 family.</text>
</comment>
<evidence type="ECO:0000256" key="7">
    <source>
        <dbReference type="ARBA" id="ARBA00022512"/>
    </source>
</evidence>
<evidence type="ECO:0000256" key="2">
    <source>
        <dbReference type="ARBA" id="ARBA00004191"/>
    </source>
</evidence>
<dbReference type="Proteomes" id="UP000053864">
    <property type="component" value="Unassembled WGS sequence"/>
</dbReference>
<keyword evidence="6" id="KW-1003">Cell membrane</keyword>
<evidence type="ECO:0000256" key="11">
    <source>
        <dbReference type="ARBA" id="ARBA00023136"/>
    </source>
</evidence>
<accession>W2GXP4</accession>
<dbReference type="Gene3D" id="3.20.20.80">
    <property type="entry name" value="Glycosidases"/>
    <property type="match status" value="1"/>
</dbReference>
<evidence type="ECO:0000256" key="17">
    <source>
        <dbReference type="ARBA" id="ARBA00042373"/>
    </source>
</evidence>
<protein>
    <recommendedName>
        <fullName evidence="5">glucan endo-1,3-beta-D-glucosidase</fullName>
        <ecNumber evidence="5">3.2.1.39</ecNumber>
    </recommendedName>
    <alternativeName>
        <fullName evidence="18">Endo-1,3-beta-glucanase btgC</fullName>
    </alternativeName>
    <alternativeName>
        <fullName evidence="17">Laminarinase btgC</fullName>
    </alternativeName>
</protein>
<dbReference type="EC" id="3.2.1.39" evidence="5"/>
<dbReference type="VEuPathDB" id="FungiDB:PPTG_11267"/>
<keyword evidence="11" id="KW-0472">Membrane</keyword>
<reference evidence="20" key="1">
    <citation type="submission" date="2013-11" db="EMBL/GenBank/DDBJ databases">
        <title>The Genome Sequence of Phytophthora parasitica CJ02B3.</title>
        <authorList>
            <consortium name="The Broad Institute Genomics Platform"/>
            <person name="Russ C."/>
            <person name="Tyler B."/>
            <person name="Panabieres F."/>
            <person name="Shan W."/>
            <person name="Tripathy S."/>
            <person name="Grunwald N."/>
            <person name="Machado M."/>
            <person name="Johnson C.S."/>
            <person name="Arredondo F."/>
            <person name="Hong C."/>
            <person name="Coffey M."/>
            <person name="Young S.K."/>
            <person name="Zeng Q."/>
            <person name="Gargeya S."/>
            <person name="Fitzgerald M."/>
            <person name="Abouelleil A."/>
            <person name="Alvarado L."/>
            <person name="Chapman S.B."/>
            <person name="Gainer-Dewar J."/>
            <person name="Goldberg J."/>
            <person name="Griggs A."/>
            <person name="Gujja S."/>
            <person name="Hansen M."/>
            <person name="Howarth C."/>
            <person name="Imamovic A."/>
            <person name="Ireland A."/>
            <person name="Larimer J."/>
            <person name="McCowan C."/>
            <person name="Murphy C."/>
            <person name="Pearson M."/>
            <person name="Poon T.W."/>
            <person name="Priest M."/>
            <person name="Roberts A."/>
            <person name="Saif S."/>
            <person name="Shea T."/>
            <person name="Sykes S."/>
            <person name="Wortman J."/>
            <person name="Nusbaum C."/>
            <person name="Birren B."/>
        </authorList>
    </citation>
    <scope>NUCLEOTIDE SEQUENCE [LARGE SCALE GENOMIC DNA]</scope>
    <source>
        <strain evidence="20">CJ02B3</strain>
    </source>
</reference>
<evidence type="ECO:0000256" key="5">
    <source>
        <dbReference type="ARBA" id="ARBA00012780"/>
    </source>
</evidence>
<keyword evidence="15" id="KW-0624">Polysaccharide degradation</keyword>
<keyword evidence="12" id="KW-0325">Glycoprotein</keyword>
<evidence type="ECO:0000256" key="6">
    <source>
        <dbReference type="ARBA" id="ARBA00022475"/>
    </source>
</evidence>
<evidence type="ECO:0000256" key="8">
    <source>
        <dbReference type="ARBA" id="ARBA00022525"/>
    </source>
</evidence>
<dbReference type="GO" id="GO:0071555">
    <property type="term" value="P:cell wall organization"/>
    <property type="evidence" value="ECO:0007669"/>
    <property type="project" value="UniProtKB-KW"/>
</dbReference>
<keyword evidence="10" id="KW-0378">Hydrolase</keyword>
<evidence type="ECO:0000256" key="13">
    <source>
        <dbReference type="ARBA" id="ARBA00023277"/>
    </source>
</evidence>
<dbReference type="EMBL" id="KI672695">
    <property type="protein sequence ID" value="ETL41156.1"/>
    <property type="molecule type" value="Genomic_DNA"/>
</dbReference>
<evidence type="ECO:0000256" key="14">
    <source>
        <dbReference type="ARBA" id="ARBA00023316"/>
    </source>
</evidence>
<keyword evidence="7" id="KW-0134">Cell wall</keyword>
<keyword evidence="8" id="KW-0964">Secreted</keyword>
<evidence type="ECO:0000256" key="3">
    <source>
        <dbReference type="ARBA" id="ARBA00004236"/>
    </source>
</evidence>
<comment type="function">
    <text evidence="16">Glucanases play a role in cell expansion during growth, in cell-cell fusion during mating, and in spore release during sporulation. This enzyme may be involved in beta-glucan degradation. Active on laminarin and lichenan.</text>
</comment>
<evidence type="ECO:0000313" key="20">
    <source>
        <dbReference type="EMBL" id="ETK87747.1"/>
    </source>
</evidence>
<organism evidence="20">
    <name type="scientific">Phytophthora nicotianae</name>
    <name type="common">Potato buckeye rot agent</name>
    <name type="synonym">Phytophthora parasitica</name>
    <dbReference type="NCBI Taxonomy" id="4792"/>
    <lineage>
        <taxon>Eukaryota</taxon>
        <taxon>Sar</taxon>
        <taxon>Stramenopiles</taxon>
        <taxon>Oomycota</taxon>
        <taxon>Peronosporomycetes</taxon>
        <taxon>Peronosporales</taxon>
        <taxon>Peronosporaceae</taxon>
        <taxon>Phytophthora</taxon>
    </lineage>
</organism>
<dbReference type="PANTHER" id="PTHR16631:SF17">
    <property type="entry name" value="GLUCAN ENDO-1,3-BETA-GLUCOSIDASE BTGC"/>
    <property type="match status" value="1"/>
</dbReference>
<dbReference type="PANTHER" id="PTHR16631">
    <property type="entry name" value="GLUCAN 1,3-BETA-GLUCOSIDASE"/>
    <property type="match status" value="1"/>
</dbReference>
<dbReference type="InterPro" id="IPR000490">
    <property type="entry name" value="Glyco_hydro_17"/>
</dbReference>
<dbReference type="Proteomes" id="UP000053236">
    <property type="component" value="Unassembled WGS sequence"/>
</dbReference>
<name>W2GXP4_PHYNI</name>
<evidence type="ECO:0000256" key="4">
    <source>
        <dbReference type="ARBA" id="ARBA00008773"/>
    </source>
</evidence>
<evidence type="ECO:0000256" key="19">
    <source>
        <dbReference type="RuleBase" id="RU004335"/>
    </source>
</evidence>
<dbReference type="InterPro" id="IPR017853">
    <property type="entry name" value="GH"/>
</dbReference>
<evidence type="ECO:0000256" key="18">
    <source>
        <dbReference type="ARBA" id="ARBA00043078"/>
    </source>
</evidence>
<dbReference type="GO" id="GO:0000272">
    <property type="term" value="P:polysaccharide catabolic process"/>
    <property type="evidence" value="ECO:0007669"/>
    <property type="project" value="UniProtKB-KW"/>
</dbReference>
<dbReference type="EMBL" id="KI686074">
    <property type="protein sequence ID" value="ETK87747.1"/>
    <property type="molecule type" value="Genomic_DNA"/>
</dbReference>
<keyword evidence="13" id="KW-0119">Carbohydrate metabolism</keyword>
<sequence>MGVSVVDAGSFQACASLFAFERREFELLHGTPPDTSLSNICTQSSMNRSSHFPIFLQLHTPVPNKIVMMKFFAPLFAGIAMFAAQVSGNGVCYDPDHVAAAGAMTAESVIEDMKVIKSHGFTTVRTYISQFGNTNLGLLVVNANLTAALGVPYPQSDYATQLDAALIAANTGGVGYIFVGNENLAGATTVPGEMISLIQKVKSLVHSTVKVGTVQRNTEVINYAGIAGWSELVDACDVLGVNVHPYFNPGTTADNAIDVVNTQWEIMVKNFGDKLMVTETGWPSDGSLSGNTGSIAGQQTFYSDYKAWSSSMTESFYFQMFDTQHKTSAFEKTFGLLTSDATPKYDLTAAVSVVGTVSV</sequence>
<evidence type="ECO:0000256" key="15">
    <source>
        <dbReference type="ARBA" id="ARBA00023326"/>
    </source>
</evidence>
<dbReference type="InterPro" id="IPR050732">
    <property type="entry name" value="Beta-glucan_modifiers"/>
</dbReference>
<evidence type="ECO:0000256" key="10">
    <source>
        <dbReference type="ARBA" id="ARBA00022801"/>
    </source>
</evidence>
<evidence type="ECO:0000256" key="1">
    <source>
        <dbReference type="ARBA" id="ARBA00000382"/>
    </source>
</evidence>
<comment type="catalytic activity">
    <reaction evidence="1">
        <text>Hydrolysis of (1-&gt;3)-beta-D-glucosidic linkages in (1-&gt;3)-beta-D-glucans.</text>
        <dbReference type="EC" id="3.2.1.39"/>
    </reaction>
</comment>
<comment type="subcellular location">
    <subcellularLocation>
        <location evidence="3">Cell membrane</location>
    </subcellularLocation>
    <subcellularLocation>
        <location evidence="2">Secreted</location>
        <location evidence="2">Cell wall</location>
    </subcellularLocation>
</comment>
<reference evidence="21 22" key="2">
    <citation type="submission" date="2013-11" db="EMBL/GenBank/DDBJ databases">
        <title>The Genome Sequence of Phytophthora parasitica CJ05E6.</title>
        <authorList>
            <consortium name="The Broad Institute Genomics Platform"/>
            <person name="Russ C."/>
            <person name="Tyler B."/>
            <person name="Panabieres F."/>
            <person name="Shan W."/>
            <person name="Tripathy S."/>
            <person name="Grunwald N."/>
            <person name="Machado M."/>
            <person name="Johnson C.S."/>
            <person name="Arredondo F."/>
            <person name="Hong C."/>
            <person name="Coffey M."/>
            <person name="Young S.K."/>
            <person name="Zeng Q."/>
            <person name="Gargeya S."/>
            <person name="Fitzgerald M."/>
            <person name="Abouelleil A."/>
            <person name="Alvarado L."/>
            <person name="Chapman S.B."/>
            <person name="Gainer-Dewar J."/>
            <person name="Goldberg J."/>
            <person name="Griggs A."/>
            <person name="Gujja S."/>
            <person name="Hansen M."/>
            <person name="Howarth C."/>
            <person name="Imamovic A."/>
            <person name="Ireland A."/>
            <person name="Larimer J."/>
            <person name="McCowan C."/>
            <person name="Murphy C."/>
            <person name="Pearson M."/>
            <person name="Poon T.W."/>
            <person name="Priest M."/>
            <person name="Roberts A."/>
            <person name="Saif S."/>
            <person name="Shea T."/>
            <person name="Sykes S."/>
            <person name="Wortman J."/>
            <person name="Nusbaum C."/>
            <person name="Birren B."/>
        </authorList>
    </citation>
    <scope>NUCLEOTIDE SEQUENCE [LARGE SCALE GENOMIC DNA]</scope>
    <source>
        <strain evidence="21 22">CJ05E6</strain>
    </source>
</reference>
<keyword evidence="9" id="KW-0732">Signal</keyword>
<proteinExistence type="inferred from homology"/>